<dbReference type="RefSeq" id="WP_149839184.1">
    <property type="nucleotide sequence ID" value="NZ_VUOC01000003.1"/>
</dbReference>
<evidence type="ECO:0000313" key="8">
    <source>
        <dbReference type="Proteomes" id="UP000324611"/>
    </source>
</evidence>
<dbReference type="EMBL" id="VUOC01000003">
    <property type="protein sequence ID" value="KAA2241677.1"/>
    <property type="molecule type" value="Genomic_DNA"/>
</dbReference>
<dbReference type="Proteomes" id="UP000324611">
    <property type="component" value="Unassembled WGS sequence"/>
</dbReference>
<evidence type="ECO:0000259" key="5">
    <source>
        <dbReference type="Pfam" id="PF04542"/>
    </source>
</evidence>
<keyword evidence="4" id="KW-0804">Transcription</keyword>
<evidence type="ECO:0000256" key="3">
    <source>
        <dbReference type="ARBA" id="ARBA00023082"/>
    </source>
</evidence>
<evidence type="ECO:0000256" key="4">
    <source>
        <dbReference type="ARBA" id="ARBA00023163"/>
    </source>
</evidence>
<accession>A0A5B2VTT7</accession>
<reference evidence="7 8" key="2">
    <citation type="submission" date="2019-09" db="EMBL/GenBank/DDBJ databases">
        <authorList>
            <person name="Jin C."/>
        </authorList>
    </citation>
    <scope>NUCLEOTIDE SEQUENCE [LARGE SCALE GENOMIC DNA]</scope>
    <source>
        <strain evidence="7 8">BN140078</strain>
    </source>
</reference>
<dbReference type="Gene3D" id="1.10.10.10">
    <property type="entry name" value="Winged helix-like DNA-binding domain superfamily/Winged helix DNA-binding domain"/>
    <property type="match status" value="1"/>
</dbReference>
<dbReference type="InterPro" id="IPR007627">
    <property type="entry name" value="RNA_pol_sigma70_r2"/>
</dbReference>
<feature type="domain" description="RNA polymerase sigma-70 region 2" evidence="5">
    <location>
        <begin position="29"/>
        <end position="91"/>
    </location>
</feature>
<evidence type="ECO:0000313" key="7">
    <source>
        <dbReference type="EMBL" id="KAA2241677.1"/>
    </source>
</evidence>
<evidence type="ECO:0000256" key="1">
    <source>
        <dbReference type="ARBA" id="ARBA00010641"/>
    </source>
</evidence>
<feature type="domain" description="RNA polymerase sigma factor 70 region 4 type 2" evidence="6">
    <location>
        <begin position="125"/>
        <end position="173"/>
    </location>
</feature>
<proteinExistence type="inferred from homology"/>
<dbReference type="InterPro" id="IPR014327">
    <property type="entry name" value="RNA_pol_sigma70_bacteroid"/>
</dbReference>
<sequence length="189" mass="21670">MLADNPSYNEKELLLRIADDDTRAFARLMGHYSSMVYGYLLRYVKDPCVAQELAQDVFLKIWHHRKRLGGIANFPGYLYVALRNTAANTLKEKLLKTDGPPTDAIVSLLAAPASKLEYEELANTLSKAIDQLPPRRKEIFKLNRFEGLTYEEIAQRLNIAKSTVKEHMTESLQFLREHLKEELDTAMMP</sequence>
<dbReference type="PANTHER" id="PTHR43133">
    <property type="entry name" value="RNA POLYMERASE ECF-TYPE SIGMA FACTO"/>
    <property type="match status" value="1"/>
</dbReference>
<evidence type="ECO:0000259" key="6">
    <source>
        <dbReference type="Pfam" id="PF08281"/>
    </source>
</evidence>
<dbReference type="InterPro" id="IPR014284">
    <property type="entry name" value="RNA_pol_sigma-70_dom"/>
</dbReference>
<organism evidence="7 8">
    <name type="scientific">Chitinophaga agrisoli</name>
    <dbReference type="NCBI Taxonomy" id="2607653"/>
    <lineage>
        <taxon>Bacteria</taxon>
        <taxon>Pseudomonadati</taxon>
        <taxon>Bacteroidota</taxon>
        <taxon>Chitinophagia</taxon>
        <taxon>Chitinophagales</taxon>
        <taxon>Chitinophagaceae</taxon>
        <taxon>Chitinophaga</taxon>
    </lineage>
</organism>
<dbReference type="SUPFAM" id="SSF88946">
    <property type="entry name" value="Sigma2 domain of RNA polymerase sigma factors"/>
    <property type="match status" value="1"/>
</dbReference>
<dbReference type="InterPro" id="IPR036388">
    <property type="entry name" value="WH-like_DNA-bd_sf"/>
</dbReference>
<dbReference type="Gene3D" id="1.10.1740.10">
    <property type="match status" value="1"/>
</dbReference>
<dbReference type="CDD" id="cd06171">
    <property type="entry name" value="Sigma70_r4"/>
    <property type="match status" value="1"/>
</dbReference>
<dbReference type="InterPro" id="IPR039425">
    <property type="entry name" value="RNA_pol_sigma-70-like"/>
</dbReference>
<dbReference type="AlphaFoldDB" id="A0A5B2VTT7"/>
<dbReference type="GO" id="GO:0016987">
    <property type="term" value="F:sigma factor activity"/>
    <property type="evidence" value="ECO:0007669"/>
    <property type="project" value="UniProtKB-KW"/>
</dbReference>
<comment type="similarity">
    <text evidence="1">Belongs to the sigma-70 factor family. ECF subfamily.</text>
</comment>
<dbReference type="SUPFAM" id="SSF88659">
    <property type="entry name" value="Sigma3 and sigma4 domains of RNA polymerase sigma factors"/>
    <property type="match status" value="1"/>
</dbReference>
<dbReference type="GO" id="GO:0003677">
    <property type="term" value="F:DNA binding"/>
    <property type="evidence" value="ECO:0007669"/>
    <property type="project" value="InterPro"/>
</dbReference>
<evidence type="ECO:0000256" key="2">
    <source>
        <dbReference type="ARBA" id="ARBA00023015"/>
    </source>
</evidence>
<gene>
    <name evidence="7" type="ORF">F0L74_17520</name>
</gene>
<reference evidence="7 8" key="1">
    <citation type="submission" date="2019-09" db="EMBL/GenBank/DDBJ databases">
        <title>Chitinophaga ginsengihumi sp. nov., isolated from soil of ginseng rhizosphere.</title>
        <authorList>
            <person name="Lee J."/>
        </authorList>
    </citation>
    <scope>NUCLEOTIDE SEQUENCE [LARGE SCALE GENOMIC DNA]</scope>
    <source>
        <strain evidence="7 8">BN140078</strain>
    </source>
</reference>
<keyword evidence="8" id="KW-1185">Reference proteome</keyword>
<keyword evidence="3" id="KW-0731">Sigma factor</keyword>
<dbReference type="InterPro" id="IPR013324">
    <property type="entry name" value="RNA_pol_sigma_r3/r4-like"/>
</dbReference>
<dbReference type="InterPro" id="IPR013325">
    <property type="entry name" value="RNA_pol_sigma_r2"/>
</dbReference>
<dbReference type="GO" id="GO:0006352">
    <property type="term" value="P:DNA-templated transcription initiation"/>
    <property type="evidence" value="ECO:0007669"/>
    <property type="project" value="InterPro"/>
</dbReference>
<dbReference type="NCBIfam" id="TIGR02985">
    <property type="entry name" value="Sig70_bacteroi1"/>
    <property type="match status" value="1"/>
</dbReference>
<dbReference type="PANTHER" id="PTHR43133:SF46">
    <property type="entry name" value="RNA POLYMERASE SIGMA-70 FACTOR ECF SUBFAMILY"/>
    <property type="match status" value="1"/>
</dbReference>
<dbReference type="NCBIfam" id="TIGR02937">
    <property type="entry name" value="sigma70-ECF"/>
    <property type="match status" value="1"/>
</dbReference>
<dbReference type="Pfam" id="PF04542">
    <property type="entry name" value="Sigma70_r2"/>
    <property type="match status" value="1"/>
</dbReference>
<keyword evidence="2" id="KW-0805">Transcription regulation</keyword>
<dbReference type="InterPro" id="IPR013249">
    <property type="entry name" value="RNA_pol_sigma70_r4_t2"/>
</dbReference>
<dbReference type="Pfam" id="PF08281">
    <property type="entry name" value="Sigma70_r4_2"/>
    <property type="match status" value="1"/>
</dbReference>
<protein>
    <submittedName>
        <fullName evidence="7">RNA polymerase sigma-70 factor</fullName>
    </submittedName>
</protein>
<name>A0A5B2VTT7_9BACT</name>
<comment type="caution">
    <text evidence="7">The sequence shown here is derived from an EMBL/GenBank/DDBJ whole genome shotgun (WGS) entry which is preliminary data.</text>
</comment>